<feature type="domain" description="CCR4-Not complex component Not1 C-terminal" evidence="1">
    <location>
        <begin position="306"/>
        <end position="549"/>
    </location>
</feature>
<reference evidence="2" key="1">
    <citation type="submission" date="2015-07" db="EMBL/GenBank/DDBJ databases">
        <title>Adaptation to a free-living lifestyle via gene acquisitions in the diplomonad Trepomonas sp. PC1.</title>
        <authorList>
            <person name="Xu F."/>
            <person name="Jerlstrom-Hultqvist J."/>
            <person name="Kolisko M."/>
            <person name="Simpson A.G.B."/>
            <person name="Roger A.J."/>
            <person name="Svard S.G."/>
            <person name="Andersson J.O."/>
        </authorList>
    </citation>
    <scope>NUCLEOTIDE SEQUENCE</scope>
    <source>
        <strain evidence="2">PC1</strain>
    </source>
</reference>
<sequence>FEYDLNQSIPTIINRIEIKQFCSAIQLIEEFYVQCVEQQKQIPQQISQMLLIKNVEILVDTESQVLKTFQNISEAKIDKSLQNSLYAKLFYEIQKKYKILLLVDYYIFSLLQQCLEELKNQKPMELNLTKIDQISQFFIILITCSQNDEKSQNKQQLLAMILYRIVQFYSVMSSLQIHTAQKIDILTKSQNFDLIGIKLQIVDIQRAEQHEKFLQAVNIIVPRMLFTLQSQLLSEQSILQKHYFDQFVIVFLKSYNQLRPQVFPSFIYNLLGLISESTLLKCLKFTIKPEFIDYDQNCNVIQARNILVCYKNPQWVEYSKLLISILQFIYPYTRSPTNFQHTNYSVVYQGLLRLLFIIRQEFKEYLNLYKIQFCEQIYIHANQLRNLCLPINNQQLGTDDYTGMLSLSDCDLQEVILLNITDIQEKYAKFEEYQSENAATILKFIREQINANNNFIYWQVAAIIIKILLRQTKKCFLEMTSTFNYIPLFLRELPNEFVFGFLTAISCYLGNPSQETFLAANIMCSLFKNSAANHKEIIKRIVQDRNIKERSYGAEVVYKFINKKIRGK</sequence>
<evidence type="ECO:0000259" key="1">
    <source>
        <dbReference type="Pfam" id="PF04054"/>
    </source>
</evidence>
<proteinExistence type="predicted"/>
<dbReference type="EMBL" id="GDID01003744">
    <property type="protein sequence ID" value="JAP92862.1"/>
    <property type="molecule type" value="Transcribed_RNA"/>
</dbReference>
<evidence type="ECO:0000313" key="2">
    <source>
        <dbReference type="EMBL" id="JAP92862.1"/>
    </source>
</evidence>
<dbReference type="GO" id="GO:0000288">
    <property type="term" value="P:nuclear-transcribed mRNA catabolic process, deadenylation-dependent decay"/>
    <property type="evidence" value="ECO:0007669"/>
    <property type="project" value="TreeGrafter"/>
</dbReference>
<dbReference type="PANTHER" id="PTHR13162:SF8">
    <property type="entry name" value="CCR4-NOT TRANSCRIPTION COMPLEX SUBUNIT 1"/>
    <property type="match status" value="1"/>
</dbReference>
<dbReference type="PANTHER" id="PTHR13162">
    <property type="entry name" value="CCR4-NOT TRANSCRIPTION COMPLEX"/>
    <property type="match status" value="1"/>
</dbReference>
<name>A0A146K7N7_9EUKA</name>
<dbReference type="AlphaFoldDB" id="A0A146K7N7"/>
<dbReference type="Gene3D" id="1.25.40.790">
    <property type="match status" value="1"/>
</dbReference>
<gene>
    <name evidence="2" type="ORF">TPC1_15058</name>
</gene>
<dbReference type="GO" id="GO:0060090">
    <property type="term" value="F:molecular adaptor activity"/>
    <property type="evidence" value="ECO:0007669"/>
    <property type="project" value="TreeGrafter"/>
</dbReference>
<accession>A0A146K7N7</accession>
<dbReference type="InterPro" id="IPR007196">
    <property type="entry name" value="CCR4-Not_Not1_C"/>
</dbReference>
<dbReference type="GO" id="GO:0030015">
    <property type="term" value="C:CCR4-NOT core complex"/>
    <property type="evidence" value="ECO:0007669"/>
    <property type="project" value="InterPro"/>
</dbReference>
<dbReference type="Pfam" id="PF04054">
    <property type="entry name" value="Not1"/>
    <property type="match status" value="1"/>
</dbReference>
<dbReference type="InterPro" id="IPR040398">
    <property type="entry name" value="Not1"/>
</dbReference>
<protein>
    <submittedName>
        <fullName evidence="2">CCR4-NOT transcription complex subunit</fullName>
    </submittedName>
</protein>
<dbReference type="GO" id="GO:0017148">
    <property type="term" value="P:negative regulation of translation"/>
    <property type="evidence" value="ECO:0007669"/>
    <property type="project" value="InterPro"/>
</dbReference>
<dbReference type="GO" id="GO:0000932">
    <property type="term" value="C:P-body"/>
    <property type="evidence" value="ECO:0007669"/>
    <property type="project" value="TreeGrafter"/>
</dbReference>
<feature type="non-terminal residue" evidence="2">
    <location>
        <position position="1"/>
    </location>
</feature>
<organism evidence="2">
    <name type="scientific">Trepomonas sp. PC1</name>
    <dbReference type="NCBI Taxonomy" id="1076344"/>
    <lineage>
        <taxon>Eukaryota</taxon>
        <taxon>Metamonada</taxon>
        <taxon>Diplomonadida</taxon>
        <taxon>Hexamitidae</taxon>
        <taxon>Hexamitinae</taxon>
        <taxon>Trepomonas</taxon>
    </lineage>
</organism>